<protein>
    <recommendedName>
        <fullName evidence="4">F-box domain-containing protein</fullName>
    </recommendedName>
</protein>
<sequence>MEPPNTNNLGAGTVSRAPVTAPNDVIRPPSADSLLSEVEASFGDIILGSTSSAAEEVDEHRAGNIDVTSFSSSSSPNTEVAPARPAGTTTPSASSPSFGLVDALGTEPARVVLSHLTAHDIASLLQVCKEDNRHINTFIRETALSLKMHKAYCNVSPPDLTTFSSEVRSAITPARKMTPKEEMDDLLATQDGLMLARSPEINIYPAPRSKLLGVAHGFAVIAHNLTESPVGNAFPEEWPYEVGAISVIQLPGAGCSDKSPFGPNAKVVNGMWTWRWKLQGQGAMRILKSESSASISIEDNLLVIACRRDSDIVMASFSILPVEENGPGGQWPEYDSGPVLHPSAWDPLRSLFSYDLGWSNLPTFTIKLTQDSTIGVLVNIRMGHMADQTLPPGATVYFEVFDWKTGLLKGGLAPGRGLRVLDFDFLEHDNIMTVTHSYLAGENESPLRLEVWSPPAPNFQAYRQPTGDQVFSLVNGAVNHTICLVPIVAFDLEASSNTCIGREGLHQVEIESASLETQGGHRGEAVGVINVRVIIEDRAEYYDRAFFKMSVVNKVVRDVRQARDSALGPHLKFGAPNPYFRPGDPADPTWLSSVYDMMAKVWDTRTVPWSAFQPFVLFYQGGYGTSAAVSGAWSVHLQQAFGGSAPLLQVFTYNEPLNSFQRVDEPTNAKYATGDVMYGQARFPEWLRISLPSPTFFEVREKAPKTPLSGNDDWHAFLSSQFSPLSYLAFEMMLPPDPVDIESTTVKFDGKHAVIVREEAWHFLNAWAMGFAPPPQDPADGSLLIITFGDSALVYKGKGKGKADG</sequence>
<organism evidence="2 3">
    <name type="scientific">Vanrija pseudolonga</name>
    <dbReference type="NCBI Taxonomy" id="143232"/>
    <lineage>
        <taxon>Eukaryota</taxon>
        <taxon>Fungi</taxon>
        <taxon>Dikarya</taxon>
        <taxon>Basidiomycota</taxon>
        <taxon>Agaricomycotina</taxon>
        <taxon>Tremellomycetes</taxon>
        <taxon>Trichosporonales</taxon>
        <taxon>Trichosporonaceae</taxon>
        <taxon>Vanrija</taxon>
    </lineage>
</organism>
<dbReference type="Proteomes" id="UP000827549">
    <property type="component" value="Chromosome 3"/>
</dbReference>
<evidence type="ECO:0008006" key="4">
    <source>
        <dbReference type="Google" id="ProtNLM"/>
    </source>
</evidence>
<feature type="region of interest" description="Disordered" evidence="1">
    <location>
        <begin position="1"/>
        <end position="32"/>
    </location>
</feature>
<feature type="region of interest" description="Disordered" evidence="1">
    <location>
        <begin position="66"/>
        <end position="96"/>
    </location>
</feature>
<proteinExistence type="predicted"/>
<dbReference type="AlphaFoldDB" id="A0AAF1BQ99"/>
<evidence type="ECO:0000313" key="3">
    <source>
        <dbReference type="Proteomes" id="UP000827549"/>
    </source>
</evidence>
<reference evidence="2" key="1">
    <citation type="submission" date="2023-10" db="EMBL/GenBank/DDBJ databases">
        <authorList>
            <person name="Noh H."/>
        </authorList>
    </citation>
    <scope>NUCLEOTIDE SEQUENCE</scope>
    <source>
        <strain evidence="2">DUCC4014</strain>
    </source>
</reference>
<feature type="compositionally biased region" description="Polar residues" evidence="1">
    <location>
        <begin position="1"/>
        <end position="10"/>
    </location>
</feature>
<name>A0AAF1BQ99_9TREE</name>
<gene>
    <name evidence="2" type="ORF">LOC62_03G004178</name>
</gene>
<keyword evidence="3" id="KW-1185">Reference proteome</keyword>
<dbReference type="GeneID" id="87807417"/>
<evidence type="ECO:0000256" key="1">
    <source>
        <dbReference type="SAM" id="MobiDB-lite"/>
    </source>
</evidence>
<dbReference type="EMBL" id="CP086716">
    <property type="protein sequence ID" value="WOO80653.1"/>
    <property type="molecule type" value="Genomic_DNA"/>
</dbReference>
<feature type="compositionally biased region" description="Low complexity" evidence="1">
    <location>
        <begin position="69"/>
        <end position="96"/>
    </location>
</feature>
<dbReference type="RefSeq" id="XP_062626685.1">
    <property type="nucleotide sequence ID" value="XM_062770701.1"/>
</dbReference>
<accession>A0AAF1BQ99</accession>
<evidence type="ECO:0000313" key="2">
    <source>
        <dbReference type="EMBL" id="WOO80653.1"/>
    </source>
</evidence>